<reference evidence="2 3" key="1">
    <citation type="submission" date="2023-08" db="EMBL/GenBank/DDBJ databases">
        <authorList>
            <person name="Palmer J.M."/>
        </authorList>
    </citation>
    <scope>NUCLEOTIDE SEQUENCE [LARGE SCALE GENOMIC DNA]</scope>
    <source>
        <strain evidence="2 3">TWF481</strain>
    </source>
</reference>
<sequence length="88" mass="9870">MEELEHFLGTLRWHHSCIPFYAQRAAPLQQLKTKLLHPGPSKGQARKKGLTSMSTKNNMERPSKCTATLAHYQNGKPLYVYVDSSGTG</sequence>
<accession>A0AAV9VSF7</accession>
<comment type="caution">
    <text evidence="2">The sequence shown here is derived from an EMBL/GenBank/DDBJ whole genome shotgun (WGS) entry which is preliminary data.</text>
</comment>
<feature type="region of interest" description="Disordered" evidence="1">
    <location>
        <begin position="35"/>
        <end position="61"/>
    </location>
</feature>
<name>A0AAV9VSF7_9PEZI</name>
<dbReference type="AlphaFoldDB" id="A0AAV9VSF7"/>
<protein>
    <submittedName>
        <fullName evidence="2">Uncharacterized protein</fullName>
    </submittedName>
</protein>
<gene>
    <name evidence="2" type="ORF">TWF481_002824</name>
</gene>
<organism evidence="2 3">
    <name type="scientific">Arthrobotrys musiformis</name>
    <dbReference type="NCBI Taxonomy" id="47236"/>
    <lineage>
        <taxon>Eukaryota</taxon>
        <taxon>Fungi</taxon>
        <taxon>Dikarya</taxon>
        <taxon>Ascomycota</taxon>
        <taxon>Pezizomycotina</taxon>
        <taxon>Orbiliomycetes</taxon>
        <taxon>Orbiliales</taxon>
        <taxon>Orbiliaceae</taxon>
        <taxon>Arthrobotrys</taxon>
    </lineage>
</organism>
<evidence type="ECO:0000256" key="1">
    <source>
        <dbReference type="SAM" id="MobiDB-lite"/>
    </source>
</evidence>
<dbReference type="EMBL" id="JAVHJL010000012">
    <property type="protein sequence ID" value="KAK6495778.1"/>
    <property type="molecule type" value="Genomic_DNA"/>
</dbReference>
<dbReference type="Proteomes" id="UP001370758">
    <property type="component" value="Unassembled WGS sequence"/>
</dbReference>
<proteinExistence type="predicted"/>
<evidence type="ECO:0000313" key="3">
    <source>
        <dbReference type="Proteomes" id="UP001370758"/>
    </source>
</evidence>
<evidence type="ECO:0000313" key="2">
    <source>
        <dbReference type="EMBL" id="KAK6495778.1"/>
    </source>
</evidence>
<keyword evidence="3" id="KW-1185">Reference proteome</keyword>